<accession>A0A914V9J0</accession>
<keyword evidence="2" id="KW-1185">Reference proteome</keyword>
<sequence length="260" mass="28636">MRHGITSKVFHSEAGAVQPDAVANWRYTLLKRILESYELKDIFNVDELGLFWKLMPNRTLAFKNEKCSGGKESKERLTVLLGKGRGNALRAIKSAWENVKSETIVHCFRHCGFVTNDTPEVEVADDEEPFESFFKHLRHSYPSVTSDVTSGDFHSVDDSLVTTEAPSLADIDSSTVSLSSAVAEEPDSDENGVDDITPMPSVPSPFGFLSSLQRIADASATSSDQANQLHHHISALQSTFADISASSARHSSTRDFFRPT</sequence>
<evidence type="ECO:0000313" key="2">
    <source>
        <dbReference type="Proteomes" id="UP000887566"/>
    </source>
</evidence>
<feature type="region of interest" description="Disordered" evidence="1">
    <location>
        <begin position="181"/>
        <end position="200"/>
    </location>
</feature>
<feature type="compositionally biased region" description="Acidic residues" evidence="1">
    <location>
        <begin position="184"/>
        <end position="193"/>
    </location>
</feature>
<evidence type="ECO:0000256" key="1">
    <source>
        <dbReference type="SAM" id="MobiDB-lite"/>
    </source>
</evidence>
<reference evidence="3" key="1">
    <citation type="submission" date="2022-11" db="UniProtKB">
        <authorList>
            <consortium name="WormBaseParasite"/>
        </authorList>
    </citation>
    <scope>IDENTIFICATION</scope>
</reference>
<name>A0A914V9J0_9BILA</name>
<proteinExistence type="predicted"/>
<protein>
    <submittedName>
        <fullName evidence="3">Uncharacterized protein</fullName>
    </submittedName>
</protein>
<organism evidence="2 3">
    <name type="scientific">Plectus sambesii</name>
    <dbReference type="NCBI Taxonomy" id="2011161"/>
    <lineage>
        <taxon>Eukaryota</taxon>
        <taxon>Metazoa</taxon>
        <taxon>Ecdysozoa</taxon>
        <taxon>Nematoda</taxon>
        <taxon>Chromadorea</taxon>
        <taxon>Plectida</taxon>
        <taxon>Plectina</taxon>
        <taxon>Plectoidea</taxon>
        <taxon>Plectidae</taxon>
        <taxon>Plectus</taxon>
    </lineage>
</organism>
<dbReference type="WBParaSite" id="PSAMB.scaffold1692size28690.g14384.t1">
    <property type="protein sequence ID" value="PSAMB.scaffold1692size28690.g14384.t1"/>
    <property type="gene ID" value="PSAMB.scaffold1692size28690.g14384"/>
</dbReference>
<dbReference type="Proteomes" id="UP000887566">
    <property type="component" value="Unplaced"/>
</dbReference>
<dbReference type="AlphaFoldDB" id="A0A914V9J0"/>
<evidence type="ECO:0000313" key="3">
    <source>
        <dbReference type="WBParaSite" id="PSAMB.scaffold1692size28690.g14384.t1"/>
    </source>
</evidence>